<name>A0AAU8BLT0_9VIBR</name>
<evidence type="ECO:0000256" key="1">
    <source>
        <dbReference type="SAM" id="Phobius"/>
    </source>
</evidence>
<keyword evidence="1" id="KW-0472">Membrane</keyword>
<feature type="transmembrane region" description="Helical" evidence="1">
    <location>
        <begin position="104"/>
        <end position="126"/>
    </location>
</feature>
<organism evidence="3">
    <name type="scientific">Vibrio chaetopteri</name>
    <dbReference type="NCBI Taxonomy" id="3016528"/>
    <lineage>
        <taxon>Bacteria</taxon>
        <taxon>Pseudomonadati</taxon>
        <taxon>Pseudomonadota</taxon>
        <taxon>Gammaproteobacteria</taxon>
        <taxon>Vibrionales</taxon>
        <taxon>Vibrionaceae</taxon>
        <taxon>Vibrio</taxon>
    </lineage>
</organism>
<dbReference type="NCBIfam" id="NF033664">
    <property type="entry name" value="PACE_transport"/>
    <property type="match status" value="1"/>
</dbReference>
<reference evidence="3" key="1">
    <citation type="submission" date="2023-01" db="EMBL/GenBank/DDBJ databases">
        <title>Vibrio sp. CB1-14 genome sequencing.</title>
        <authorList>
            <person name="Otstavnykh N."/>
            <person name="Isaeva M."/>
            <person name="Meleshko D."/>
        </authorList>
    </citation>
    <scope>NUCLEOTIDE SEQUENCE</scope>
    <source>
        <strain evidence="3">CB1-14</strain>
    </source>
</reference>
<proteinExistence type="predicted"/>
<sequence length="148" mass="16745">MNVKERIFHAMLFEVTALTIIISAASMLAGVKSTSMMAVGIGMSVFTVIWNYFYNVLFDKLVPGCRTQRTLAVRVGHALGFEGGLIFFTIPAIAWALGVTLWTALMIEAGFLVFFFFFTAAFNWAYDKWAPYQRLVSWWNAGTDYQIR</sequence>
<protein>
    <submittedName>
        <fullName evidence="3">PACE efflux transporter</fullName>
    </submittedName>
</protein>
<dbReference type="EMBL" id="CP115920">
    <property type="protein sequence ID" value="XCD17178.1"/>
    <property type="molecule type" value="Genomic_DNA"/>
</dbReference>
<feature type="domain" description="Chlorhexidine efflux transporter" evidence="2">
    <location>
        <begin position="2"/>
        <end position="63"/>
    </location>
</feature>
<feature type="transmembrane region" description="Helical" evidence="1">
    <location>
        <begin position="75"/>
        <end position="98"/>
    </location>
</feature>
<evidence type="ECO:0000313" key="3">
    <source>
        <dbReference type="EMBL" id="XCD17178.1"/>
    </source>
</evidence>
<feature type="transmembrane region" description="Helical" evidence="1">
    <location>
        <begin position="35"/>
        <end position="54"/>
    </location>
</feature>
<dbReference type="RefSeq" id="WP_353498387.1">
    <property type="nucleotide sequence ID" value="NZ_CP115920.1"/>
</dbReference>
<evidence type="ECO:0000259" key="2">
    <source>
        <dbReference type="Pfam" id="PF05232"/>
    </source>
</evidence>
<feature type="transmembrane region" description="Helical" evidence="1">
    <location>
        <begin position="7"/>
        <end position="29"/>
    </location>
</feature>
<keyword evidence="1" id="KW-0812">Transmembrane</keyword>
<keyword evidence="1" id="KW-1133">Transmembrane helix</keyword>
<gene>
    <name evidence="3" type="ORF">PG915_06525</name>
</gene>
<dbReference type="Pfam" id="PF05232">
    <property type="entry name" value="BTP"/>
    <property type="match status" value="2"/>
</dbReference>
<accession>A0AAU8BLT0</accession>
<dbReference type="AlphaFoldDB" id="A0AAU8BLT0"/>
<dbReference type="KEGG" id="vck:PG915_06525"/>
<dbReference type="InterPro" id="IPR007896">
    <property type="entry name" value="BTP_bacteria"/>
</dbReference>
<dbReference type="InterPro" id="IPR058208">
    <property type="entry name" value="PACE"/>
</dbReference>
<feature type="domain" description="Chlorhexidine efflux transporter" evidence="2">
    <location>
        <begin position="69"/>
        <end position="131"/>
    </location>
</feature>